<dbReference type="KEGG" id="eiv:EIN_300640"/>
<gene>
    <name evidence="3" type="ORF">EIN_300640</name>
</gene>
<organism evidence="3 4">
    <name type="scientific">Entamoeba invadens IP1</name>
    <dbReference type="NCBI Taxonomy" id="370355"/>
    <lineage>
        <taxon>Eukaryota</taxon>
        <taxon>Amoebozoa</taxon>
        <taxon>Evosea</taxon>
        <taxon>Archamoebae</taxon>
        <taxon>Mastigamoebida</taxon>
        <taxon>Entamoebidae</taxon>
        <taxon>Entamoeba</taxon>
    </lineage>
</organism>
<protein>
    <submittedName>
        <fullName evidence="3">GCC2 and GCC3 domain containing protein</fullName>
    </submittedName>
</protein>
<dbReference type="SMART" id="SM00181">
    <property type="entry name" value="EGF"/>
    <property type="match status" value="9"/>
</dbReference>
<dbReference type="EMBL" id="KB206538">
    <property type="protein sequence ID" value="ELP89955.1"/>
    <property type="molecule type" value="Genomic_DNA"/>
</dbReference>
<dbReference type="InterPro" id="IPR000742">
    <property type="entry name" value="EGF"/>
</dbReference>
<dbReference type="Pfam" id="PF07699">
    <property type="entry name" value="Ephrin_rec_like"/>
    <property type="match status" value="1"/>
</dbReference>
<feature type="domain" description="EGF-like" evidence="2">
    <location>
        <begin position="187"/>
        <end position="231"/>
    </location>
</feature>
<feature type="domain" description="EGF-like" evidence="2">
    <location>
        <begin position="329"/>
        <end position="362"/>
    </location>
</feature>
<feature type="domain" description="EGF-like" evidence="2">
    <location>
        <begin position="118"/>
        <end position="154"/>
    </location>
</feature>
<feature type="domain" description="EGF-like" evidence="2">
    <location>
        <begin position="516"/>
        <end position="553"/>
    </location>
</feature>
<evidence type="ECO:0000259" key="2">
    <source>
        <dbReference type="SMART" id="SM00181"/>
    </source>
</evidence>
<feature type="chain" id="PRO_5001990895" evidence="1">
    <location>
        <begin position="24"/>
        <end position="1127"/>
    </location>
</feature>
<dbReference type="PANTHER" id="PTHR45756:SF1">
    <property type="entry name" value="PROTEIN KINASE DOMAIN CONTAINING PROTEIN"/>
    <property type="match status" value="1"/>
</dbReference>
<feature type="non-terminal residue" evidence="3">
    <location>
        <position position="1"/>
    </location>
</feature>
<dbReference type="VEuPathDB" id="AmoebaDB:EIN_300640"/>
<dbReference type="Gene3D" id="2.10.50.10">
    <property type="entry name" value="Tumor Necrosis Factor Receptor, subunit A, domain 2"/>
    <property type="match status" value="1"/>
</dbReference>
<dbReference type="AlphaFoldDB" id="A0A0A1U6L5"/>
<dbReference type="InterPro" id="IPR053215">
    <property type="entry name" value="TKL_Ser/Thr_kinase"/>
</dbReference>
<dbReference type="Gene3D" id="2.10.220.10">
    <property type="entry name" value="Hormone Receptor, Insulin-like Growth Factor Receptor 1, Chain A, domain 2"/>
    <property type="match status" value="6"/>
</dbReference>
<evidence type="ECO:0000256" key="1">
    <source>
        <dbReference type="SAM" id="SignalP"/>
    </source>
</evidence>
<evidence type="ECO:0000313" key="3">
    <source>
        <dbReference type="EMBL" id="ELP89955.1"/>
    </source>
</evidence>
<feature type="domain" description="EGF-like" evidence="2">
    <location>
        <begin position="248"/>
        <end position="278"/>
    </location>
</feature>
<keyword evidence="4" id="KW-1185">Reference proteome</keyword>
<proteinExistence type="predicted"/>
<feature type="domain" description="EGF-like" evidence="2">
    <location>
        <begin position="639"/>
        <end position="674"/>
    </location>
</feature>
<dbReference type="RefSeq" id="XP_004256726.1">
    <property type="nucleotide sequence ID" value="XM_004256678.1"/>
</dbReference>
<feature type="domain" description="EGF-like" evidence="2">
    <location>
        <begin position="471"/>
        <end position="502"/>
    </location>
</feature>
<dbReference type="GeneID" id="14888917"/>
<feature type="non-terminal residue" evidence="3">
    <location>
        <position position="1127"/>
    </location>
</feature>
<reference evidence="3 4" key="1">
    <citation type="submission" date="2012-10" db="EMBL/GenBank/DDBJ databases">
        <authorList>
            <person name="Zafar N."/>
            <person name="Inman J."/>
            <person name="Hall N."/>
            <person name="Lorenzi H."/>
            <person name="Caler E."/>
        </authorList>
    </citation>
    <scope>NUCLEOTIDE SEQUENCE [LARGE SCALE GENOMIC DNA]</scope>
    <source>
        <strain evidence="3 4">IP1</strain>
    </source>
</reference>
<feature type="domain" description="EGF-like" evidence="2">
    <location>
        <begin position="408"/>
        <end position="439"/>
    </location>
</feature>
<dbReference type="Proteomes" id="UP000014680">
    <property type="component" value="Unassembled WGS sequence"/>
</dbReference>
<evidence type="ECO:0000313" key="4">
    <source>
        <dbReference type="Proteomes" id="UP000014680"/>
    </source>
</evidence>
<dbReference type="InterPro" id="IPR011641">
    <property type="entry name" value="Tyr-kin_ephrin_A/B_rcpt-like"/>
</dbReference>
<accession>A0A0A1U6L5</accession>
<dbReference type="InterPro" id="IPR006212">
    <property type="entry name" value="Furin_repeat"/>
</dbReference>
<feature type="signal peptide" evidence="1">
    <location>
        <begin position="1"/>
        <end position="23"/>
    </location>
</feature>
<feature type="domain" description="EGF-like" evidence="2">
    <location>
        <begin position="554"/>
        <end position="590"/>
    </location>
</feature>
<name>A0A0A1U6L5_ENTIV</name>
<dbReference type="OrthoDB" id="300641at2759"/>
<dbReference type="SUPFAM" id="SSF57184">
    <property type="entry name" value="Growth factor receptor domain"/>
    <property type="match status" value="7"/>
</dbReference>
<dbReference type="SMART" id="SM01411">
    <property type="entry name" value="Ephrin_rec_like"/>
    <property type="match status" value="9"/>
</dbReference>
<dbReference type="InterPro" id="IPR009030">
    <property type="entry name" value="Growth_fac_rcpt_cys_sf"/>
</dbReference>
<dbReference type="SMART" id="SM00261">
    <property type="entry name" value="FU"/>
    <property type="match status" value="11"/>
</dbReference>
<dbReference type="PANTHER" id="PTHR45756">
    <property type="entry name" value="PALMITOYLTRANSFERASE"/>
    <property type="match status" value="1"/>
</dbReference>
<keyword evidence="1" id="KW-0732">Signal</keyword>
<sequence length="1127" mass="124401">MPRGLQLGLFLLFFCVNLELVNGCELGQYFEDRICKGCLRGYYCPDGILMYPCLPGTHSDYNAIECTPCQDGYYSTTTLVTDCLPCPSGTYSYGENKSSCTPCPEGTYSVGGSGTCTQCTNEACANCDAQTGECTSCQPGYKYIVSMLTPAECEQCEAGYYSTGGKYLCSKCPSLTYSVMGSSQCIPCRNECKLCDQTNGKCTSCYTGSYLESGECIHCLAGTYFSGSSCVSCKEGYYSFENSTQCSPCNSTCLNCDKINGKCTLCNEGQILQEGNCVICQEGTYHNKASNRCVDCPIGTFSSTKGETTCTICGEGKYTSNSGSTICYDCDISCITCYAITGHCTSCKSGQIIQSSKCVSCEAGTMANQTTNTCEYCPAGTYSNSASSECIPCEEHTYSLINSSKCYECGSSCEKCEKTNGNCLECKYGMWLNLNGNCLFCSPGTYAVDSKCETCADMTFQNVSGQVSCIQCDSSCFSCVKTTGKCILCKAGYELTTDGKCIICKEGTYSVSTNSTCSKCPEKCDKCIKETGVCTSCISGFKEIAHNVIKECVQCSSNGNCLTCDTNEVESLKVCVECINGYYLENNTCNLCSNITNCEKCSTTQKECLMCSNDLVTIVNECAFCEEGKVKIDYKTCIECYKKISNCQTCAYNNGNQICIKCFSPYVVENNLCVLAYSKTTHFNVENRTKEDNLKGCLAQVNSSCYLCNENNTLNNNKCVERDGNCLAYSIKSCDMCLNMVMTTNGNCSIKSECKYQFTQNEITSCLIYSNTTELGLPVQNCKYTQNEFCYLADDNYYTTVDRKGQTQSCTNSRICQNIFETLYDFSCEFNFVLDLSSTCFKDENCLVMEASNCVLCLSNYHIENGICVTNKENCLKQNKERCLSCKNTLLVDENCLPSNSIECQEFKNNQCHTCEDNYYKNVHGCVKKEGKYENCDYISVVKDSCIQCNTSYLLVNDNCELENVQNKTIASLHLIYKNTEFNDNCIDRSPAGCHRCSDGFYISNMKCIKCEYPCTSCYNLTYCTKCDKYSYSKNGICIQINDLIGVCEILMSTHDGCIVCKDGYMRSPDGKQCEKCDESCLTCYNEGSCITCNETYYRTPNNVTKYCNPQDELTNCLNKTIDGCVL</sequence>